<dbReference type="Pfam" id="PF00078">
    <property type="entry name" value="RVT_1"/>
    <property type="match status" value="1"/>
</dbReference>
<dbReference type="InterPro" id="IPR036691">
    <property type="entry name" value="Endo/exonu/phosph_ase_sf"/>
</dbReference>
<dbReference type="Pfam" id="PF17921">
    <property type="entry name" value="Integrase_H2C2"/>
    <property type="match status" value="1"/>
</dbReference>
<protein>
    <recommendedName>
        <fullName evidence="5">Integrase catalytic domain-containing protein</fullName>
    </recommendedName>
</protein>
<dbReference type="GeneTree" id="ENSGT00940000163040"/>
<dbReference type="InterPro" id="IPR036397">
    <property type="entry name" value="RNaseH_sf"/>
</dbReference>
<accession>A0A9J8CWJ7</accession>
<dbReference type="AlphaFoldDB" id="A0A9J8CWJ7"/>
<evidence type="ECO:0000259" key="2">
    <source>
        <dbReference type="PROSITE" id="PS50994"/>
    </source>
</evidence>
<dbReference type="Gene3D" id="1.10.340.70">
    <property type="match status" value="1"/>
</dbReference>
<dbReference type="InterPro" id="IPR001584">
    <property type="entry name" value="Integrase_cat-core"/>
</dbReference>
<dbReference type="Gene3D" id="3.30.420.10">
    <property type="entry name" value="Ribonuclease H-like superfamily/Ribonuclease H"/>
    <property type="match status" value="1"/>
</dbReference>
<sequence>MIIKCRPFYLPREYTAILLVSVYIPPNNNSNRNDALNELHQHISEQQTAHPDAFLIIAGDFNHADLKSVFPKIHQHINFPTRGNNILDFVYTTQRGAYTALPLPHLGASDHITVMLMPAYRPLVKVAKPVQKQIQVWPEGSSDALQDCFDTTDWNMFKQAATYNNSTDLQEYSETVTAYITKCIEDVTVTKTITVRANQKPWMTGEVYRLLETRNAAFRAGDEGGLRTARANLSRGIREAKRQYSRRIAHRFSDSRDTRSLWQGIQTITDYKPPQRTCDSNISLLNELNTFFARFEAQNSSTAQKTPPPPSDQVMMLTLDSVRRSFSRINARKAPGPDNIPGRVLRDCAAELTDVFTDIFNISLSQAVVPTCFKATTIIPVPKKPSPSCFNDYRPVALTPILMKCFERLVMHHIKSALPPSLDPFQFAYRSNRSTDDTISTTLHLALTHLEKKDSYVRMLFIDFSSAFNTIIPQQLIHKLVELGLNTSLCNWLLDFLTGRPQAVRVGSNTSSTITLNTGAPQGCVLSPLLFTLLTHDCTPSHNSNLFIKFADDTTVVGLISNRDETNYTSCTVKFYALVEDLAMPEESKRPMIIPKDLHVTNLILQNINEKTGHSGRNHMTSALQQKYWIPGAKSAIRKILAQCVICRRLHSSTGKQIMADLPSDRVLPDDPPFTRVGVDYFGPFMVKRGRSIVKKYGVIFTCLAIRAVHIEVASSLDTDSCINAIRRFVARRGQVKVIRSDNGTNFVAAERELRQSIEKWNNEKIQDHLSQQGIKWVFNPPTGSHHGGAWERLIRSIRKILNATIREQVLDEECLQTVFCEAEAIINSRPITATSSDVNDLEALTPNHLLLLKTKPSLPPGLFDKDNLYSRRKWKQVQYVSDLFWKRWCREYLPQLQQRQKWNNTRRNFSVGDIVLVVDDSAPRNSWMLARVIETIPDKKGLV</sequence>
<organism evidence="3 4">
    <name type="scientific">Cyprinus carpio carpio</name>
    <dbReference type="NCBI Taxonomy" id="630221"/>
    <lineage>
        <taxon>Eukaryota</taxon>
        <taxon>Metazoa</taxon>
        <taxon>Chordata</taxon>
        <taxon>Craniata</taxon>
        <taxon>Vertebrata</taxon>
        <taxon>Euteleostomi</taxon>
        <taxon>Actinopterygii</taxon>
        <taxon>Neopterygii</taxon>
        <taxon>Teleostei</taxon>
        <taxon>Ostariophysi</taxon>
        <taxon>Cypriniformes</taxon>
        <taxon>Cyprinidae</taxon>
        <taxon>Cyprininae</taxon>
        <taxon>Cyprinus</taxon>
    </lineage>
</organism>
<dbReference type="Ensembl" id="ENSCCRT00000117868.1">
    <property type="protein sequence ID" value="ENSCCRP00000174053.1"/>
    <property type="gene ID" value="ENSCCRG00000062875.1"/>
</dbReference>
<dbReference type="PROSITE" id="PS50994">
    <property type="entry name" value="INTEGRASE"/>
    <property type="match status" value="1"/>
</dbReference>
<evidence type="ECO:0008006" key="5">
    <source>
        <dbReference type="Google" id="ProtNLM"/>
    </source>
</evidence>
<dbReference type="InterPro" id="IPR012337">
    <property type="entry name" value="RNaseH-like_sf"/>
</dbReference>
<name>A0A9J8CWJ7_CYPCA</name>
<evidence type="ECO:0000313" key="4">
    <source>
        <dbReference type="Proteomes" id="UP001108240"/>
    </source>
</evidence>
<reference evidence="3" key="2">
    <citation type="submission" date="2025-09" db="UniProtKB">
        <authorList>
            <consortium name="Ensembl"/>
        </authorList>
    </citation>
    <scope>IDENTIFICATION</scope>
</reference>
<dbReference type="PROSITE" id="PS50878">
    <property type="entry name" value="RT_POL"/>
    <property type="match status" value="1"/>
</dbReference>
<feature type="domain" description="Integrase catalytic" evidence="2">
    <location>
        <begin position="668"/>
        <end position="855"/>
    </location>
</feature>
<dbReference type="PANTHER" id="PTHR47331:SF1">
    <property type="entry name" value="GAG-LIKE PROTEIN"/>
    <property type="match status" value="1"/>
</dbReference>
<dbReference type="SUPFAM" id="SSF56219">
    <property type="entry name" value="DNase I-like"/>
    <property type="match status" value="1"/>
</dbReference>
<dbReference type="InterPro" id="IPR000477">
    <property type="entry name" value="RT_dom"/>
</dbReference>
<dbReference type="Gene3D" id="3.60.10.10">
    <property type="entry name" value="Endonuclease/exonuclease/phosphatase"/>
    <property type="match status" value="1"/>
</dbReference>
<dbReference type="Pfam" id="PF18701">
    <property type="entry name" value="DUF5641"/>
    <property type="match status" value="1"/>
</dbReference>
<dbReference type="CDD" id="cd01650">
    <property type="entry name" value="RT_nLTR_like"/>
    <property type="match status" value="1"/>
</dbReference>
<dbReference type="InterPro" id="IPR043502">
    <property type="entry name" value="DNA/RNA_pol_sf"/>
</dbReference>
<dbReference type="InterPro" id="IPR041588">
    <property type="entry name" value="Integrase_H2C2"/>
</dbReference>
<reference evidence="3" key="1">
    <citation type="submission" date="2025-08" db="UniProtKB">
        <authorList>
            <consortium name="Ensembl"/>
        </authorList>
    </citation>
    <scope>IDENTIFICATION</scope>
</reference>
<dbReference type="Proteomes" id="UP001108240">
    <property type="component" value="Unplaced"/>
</dbReference>
<dbReference type="SUPFAM" id="SSF56672">
    <property type="entry name" value="DNA/RNA polymerases"/>
    <property type="match status" value="1"/>
</dbReference>
<evidence type="ECO:0000259" key="1">
    <source>
        <dbReference type="PROSITE" id="PS50878"/>
    </source>
</evidence>
<evidence type="ECO:0000313" key="3">
    <source>
        <dbReference type="Ensembl" id="ENSCCRP00000174053.1"/>
    </source>
</evidence>
<keyword evidence="4" id="KW-1185">Reference proteome</keyword>
<dbReference type="GO" id="GO:0015074">
    <property type="term" value="P:DNA integration"/>
    <property type="evidence" value="ECO:0007669"/>
    <property type="project" value="InterPro"/>
</dbReference>
<proteinExistence type="predicted"/>
<dbReference type="PANTHER" id="PTHR47331">
    <property type="entry name" value="PHD-TYPE DOMAIN-CONTAINING PROTEIN"/>
    <property type="match status" value="1"/>
</dbReference>
<dbReference type="InterPro" id="IPR040676">
    <property type="entry name" value="DUF5641"/>
</dbReference>
<dbReference type="GO" id="GO:0003676">
    <property type="term" value="F:nucleic acid binding"/>
    <property type="evidence" value="ECO:0007669"/>
    <property type="project" value="InterPro"/>
</dbReference>
<dbReference type="SUPFAM" id="SSF53098">
    <property type="entry name" value="Ribonuclease H-like"/>
    <property type="match status" value="1"/>
</dbReference>
<feature type="domain" description="Reverse transcriptase" evidence="1">
    <location>
        <begin position="362"/>
        <end position="605"/>
    </location>
</feature>